<organism evidence="5 6">
    <name type="scientific">Calothrix parasitica NIES-267</name>
    <dbReference type="NCBI Taxonomy" id="1973488"/>
    <lineage>
        <taxon>Bacteria</taxon>
        <taxon>Bacillati</taxon>
        <taxon>Cyanobacteriota</taxon>
        <taxon>Cyanophyceae</taxon>
        <taxon>Nostocales</taxon>
        <taxon>Calotrichaceae</taxon>
        <taxon>Calothrix</taxon>
    </lineage>
</organism>
<name>A0A1Z4LHC2_9CYAN</name>
<dbReference type="PANTHER" id="PTHR46648">
    <property type="entry name" value="HIT FAMILY PROTEIN 1"/>
    <property type="match status" value="1"/>
</dbReference>
<dbReference type="InterPro" id="IPR036265">
    <property type="entry name" value="HIT-like_sf"/>
</dbReference>
<reference evidence="5 6" key="1">
    <citation type="submission" date="2017-06" db="EMBL/GenBank/DDBJ databases">
        <title>Genome sequencing of cyanobaciteial culture collection at National Institute for Environmental Studies (NIES).</title>
        <authorList>
            <person name="Hirose Y."/>
            <person name="Shimura Y."/>
            <person name="Fujisawa T."/>
            <person name="Nakamura Y."/>
            <person name="Kawachi M."/>
        </authorList>
    </citation>
    <scope>NUCLEOTIDE SEQUENCE [LARGE SCALE GENOMIC DNA]</scope>
    <source>
        <strain evidence="5 6">NIES-267</strain>
    </source>
</reference>
<dbReference type="Pfam" id="PF01230">
    <property type="entry name" value="HIT"/>
    <property type="match status" value="1"/>
</dbReference>
<evidence type="ECO:0000313" key="5">
    <source>
        <dbReference type="EMBL" id="BAY80646.1"/>
    </source>
</evidence>
<dbReference type="GO" id="GO:0003824">
    <property type="term" value="F:catalytic activity"/>
    <property type="evidence" value="ECO:0007669"/>
    <property type="project" value="InterPro"/>
</dbReference>
<proteinExistence type="predicted"/>
<dbReference type="Gene3D" id="3.30.428.10">
    <property type="entry name" value="HIT-like"/>
    <property type="match status" value="1"/>
</dbReference>
<dbReference type="GO" id="GO:0009117">
    <property type="term" value="P:nucleotide metabolic process"/>
    <property type="evidence" value="ECO:0007669"/>
    <property type="project" value="TreeGrafter"/>
</dbReference>
<dbReference type="InterPro" id="IPR011146">
    <property type="entry name" value="HIT-like"/>
</dbReference>
<keyword evidence="6" id="KW-1185">Reference proteome</keyword>
<dbReference type="PRINTS" id="PR00332">
    <property type="entry name" value="HISTRIAD"/>
</dbReference>
<dbReference type="EMBL" id="AP018227">
    <property type="protein sequence ID" value="BAY80646.1"/>
    <property type="molecule type" value="Genomic_DNA"/>
</dbReference>
<evidence type="ECO:0000256" key="1">
    <source>
        <dbReference type="PIRSR" id="PIRSR601310-1"/>
    </source>
</evidence>
<dbReference type="PANTHER" id="PTHR46648:SF1">
    <property type="entry name" value="ADENOSINE 5'-MONOPHOSPHORAMIDASE HNT1"/>
    <property type="match status" value="1"/>
</dbReference>
<gene>
    <name evidence="5" type="primary">hit_1</name>
    <name evidence="5" type="ORF">NIES267_01030</name>
</gene>
<dbReference type="SUPFAM" id="SSF54197">
    <property type="entry name" value="HIT-like"/>
    <property type="match status" value="1"/>
</dbReference>
<feature type="short sequence motif" description="Histidine triad motif" evidence="2 3">
    <location>
        <begin position="90"/>
        <end position="94"/>
    </location>
</feature>
<dbReference type="OrthoDB" id="9784774at2"/>
<dbReference type="PROSITE" id="PS51084">
    <property type="entry name" value="HIT_2"/>
    <property type="match status" value="1"/>
</dbReference>
<evidence type="ECO:0000256" key="3">
    <source>
        <dbReference type="PROSITE-ProRule" id="PRU00464"/>
    </source>
</evidence>
<evidence type="ECO:0000313" key="6">
    <source>
        <dbReference type="Proteomes" id="UP000218418"/>
    </source>
</evidence>
<evidence type="ECO:0000259" key="4">
    <source>
        <dbReference type="PROSITE" id="PS51084"/>
    </source>
</evidence>
<dbReference type="Proteomes" id="UP000218418">
    <property type="component" value="Chromosome"/>
</dbReference>
<feature type="active site" description="Tele-AMP-histidine intermediate" evidence="1">
    <location>
        <position position="92"/>
    </location>
</feature>
<dbReference type="AlphaFoldDB" id="A0A1Z4LHC2"/>
<evidence type="ECO:0000256" key="2">
    <source>
        <dbReference type="PIRSR" id="PIRSR601310-3"/>
    </source>
</evidence>
<feature type="domain" description="HIT" evidence="4">
    <location>
        <begin position="5"/>
        <end position="106"/>
    </location>
</feature>
<dbReference type="InterPro" id="IPR001310">
    <property type="entry name" value="Histidine_triad_HIT"/>
</dbReference>
<accession>A0A1Z4LHC2</accession>
<sequence>MNNCPFCNLVKSDDALLEVGEYSVAFLDINPIRPGHVLIVPKNHEPDFFNLPDYILLDIMQLARRIAKAQEAVFQPIKVGMLVAGFDVSHAHLHIIPMHEYHDITSKQVLEASVSRASQAQLQKIKQLLQDALNYAN</sequence>
<protein>
    <submittedName>
        <fullName evidence="5">Histidine triad domain protein</fullName>
    </submittedName>
</protein>